<dbReference type="Proteomes" id="UP000654279">
    <property type="component" value="Unassembled WGS sequence"/>
</dbReference>
<accession>A0A926HMN8</accession>
<dbReference type="InterPro" id="IPR001387">
    <property type="entry name" value="Cro/C1-type_HTH"/>
</dbReference>
<dbReference type="Gene3D" id="1.10.260.40">
    <property type="entry name" value="lambda repressor-like DNA-binding domains"/>
    <property type="match status" value="1"/>
</dbReference>
<feature type="domain" description="HTH cro/C1-type" evidence="1">
    <location>
        <begin position="7"/>
        <end position="63"/>
    </location>
</feature>
<dbReference type="AlphaFoldDB" id="A0A926HMN8"/>
<dbReference type="SMART" id="SM00530">
    <property type="entry name" value="HTH_XRE"/>
    <property type="match status" value="1"/>
</dbReference>
<dbReference type="Pfam" id="PF01381">
    <property type="entry name" value="HTH_3"/>
    <property type="match status" value="1"/>
</dbReference>
<comment type="caution">
    <text evidence="2">The sequence shown here is derived from an EMBL/GenBank/DDBJ whole genome shotgun (WGS) entry which is preliminary data.</text>
</comment>
<organism evidence="2 3">
    <name type="scientific">Luoshenia tenuis</name>
    <dbReference type="NCBI Taxonomy" id="2763654"/>
    <lineage>
        <taxon>Bacteria</taxon>
        <taxon>Bacillati</taxon>
        <taxon>Bacillota</taxon>
        <taxon>Clostridia</taxon>
        <taxon>Christensenellales</taxon>
        <taxon>Christensenellaceae</taxon>
        <taxon>Luoshenia</taxon>
    </lineage>
</organism>
<protein>
    <submittedName>
        <fullName evidence="2">Helix-turn-helix transcriptional regulator</fullName>
    </submittedName>
</protein>
<proteinExistence type="predicted"/>
<name>A0A926HMN8_9FIRM</name>
<dbReference type="InterPro" id="IPR010982">
    <property type="entry name" value="Lambda_DNA-bd_dom_sf"/>
</dbReference>
<reference evidence="2" key="1">
    <citation type="submission" date="2020-08" db="EMBL/GenBank/DDBJ databases">
        <title>Genome public.</title>
        <authorList>
            <person name="Liu C."/>
            <person name="Sun Q."/>
        </authorList>
    </citation>
    <scope>NUCLEOTIDE SEQUENCE</scope>
    <source>
        <strain evidence="2">NSJ-44</strain>
    </source>
</reference>
<dbReference type="PROSITE" id="PS50943">
    <property type="entry name" value="HTH_CROC1"/>
    <property type="match status" value="1"/>
</dbReference>
<evidence type="ECO:0000313" key="2">
    <source>
        <dbReference type="EMBL" id="MBC8529338.1"/>
    </source>
</evidence>
<dbReference type="GO" id="GO:0003677">
    <property type="term" value="F:DNA binding"/>
    <property type="evidence" value="ECO:0007669"/>
    <property type="project" value="InterPro"/>
</dbReference>
<keyword evidence="3" id="KW-1185">Reference proteome</keyword>
<gene>
    <name evidence="2" type="ORF">H8699_07850</name>
</gene>
<dbReference type="CDD" id="cd00093">
    <property type="entry name" value="HTH_XRE"/>
    <property type="match status" value="1"/>
</dbReference>
<evidence type="ECO:0000259" key="1">
    <source>
        <dbReference type="PROSITE" id="PS50943"/>
    </source>
</evidence>
<dbReference type="EMBL" id="JACRSO010000003">
    <property type="protein sequence ID" value="MBC8529338.1"/>
    <property type="molecule type" value="Genomic_DNA"/>
</dbReference>
<sequence>MQREAYIKLLIKQKNMTYKQFAESIGMPYSTLLSILNNQAIGKASIDNIIKICRGLSITVDQLQHIVEQDIPEAPLLLSSHEEALVRHYRERTGMQQAVDILLGL</sequence>
<dbReference type="RefSeq" id="WP_138294708.1">
    <property type="nucleotide sequence ID" value="NZ_JACRSO010000003.1"/>
</dbReference>
<dbReference type="SUPFAM" id="SSF47413">
    <property type="entry name" value="lambda repressor-like DNA-binding domains"/>
    <property type="match status" value="1"/>
</dbReference>
<evidence type="ECO:0000313" key="3">
    <source>
        <dbReference type="Proteomes" id="UP000654279"/>
    </source>
</evidence>